<dbReference type="EMBL" id="BX284604">
    <property type="protein sequence ID" value="CCD67383.1"/>
    <property type="molecule type" value="Genomic_DNA"/>
</dbReference>
<dbReference type="WormBase" id="Y38F2AR.7">
    <property type="protein sequence ID" value="CE40155"/>
    <property type="gene ID" value="WBGene00021425"/>
    <property type="gene designation" value="ppgn-1"/>
</dbReference>
<dbReference type="Pfam" id="PF01434">
    <property type="entry name" value="Peptidase_M41"/>
    <property type="match status" value="1"/>
</dbReference>
<dbReference type="CTD" id="177021"/>
<dbReference type="eggNOG" id="KOG0731">
    <property type="taxonomic scope" value="Eukaryota"/>
</dbReference>
<evidence type="ECO:0007829" key="24">
    <source>
        <dbReference type="PeptideAtlas" id="G5EDB6"/>
    </source>
</evidence>
<evidence type="ECO:0000256" key="5">
    <source>
        <dbReference type="ARBA" id="ARBA00010550"/>
    </source>
</evidence>
<dbReference type="PaxDb" id="6239-Y38F2AR.7"/>
<dbReference type="FunFam" id="1.10.8.60:FF:000147">
    <property type="entry name" value="Putative ATP-dependent zinc metallopeptidase"/>
    <property type="match status" value="1"/>
</dbReference>
<dbReference type="Bgee" id="WBGene00021425">
    <property type="expression patterns" value="Expressed in germ line (C elegans) and 4 other cell types or tissues"/>
</dbReference>
<dbReference type="GO" id="GO:0016887">
    <property type="term" value="F:ATP hydrolysis activity"/>
    <property type="evidence" value="ECO:0007669"/>
    <property type="project" value="InterPro"/>
</dbReference>
<dbReference type="SUPFAM" id="SSF52540">
    <property type="entry name" value="P-loop containing nucleoside triphosphate hydrolases"/>
    <property type="match status" value="1"/>
</dbReference>
<evidence type="ECO:0000256" key="17">
    <source>
        <dbReference type="SAM" id="MobiDB-lite"/>
    </source>
</evidence>
<dbReference type="HOGENOM" id="CLU_000688_16_2_1"/>
<evidence type="ECO:0000259" key="19">
    <source>
        <dbReference type="SMART" id="SM00382"/>
    </source>
</evidence>
<dbReference type="PANTHER" id="PTHR43655">
    <property type="entry name" value="ATP-DEPENDENT PROTEASE"/>
    <property type="match status" value="1"/>
</dbReference>
<evidence type="ECO:0000256" key="1">
    <source>
        <dbReference type="ARBA" id="ARBA00001947"/>
    </source>
</evidence>
<comment type="subcellular location">
    <subcellularLocation>
        <location evidence="2">Membrane</location>
        <topology evidence="2">Multi-pass membrane protein</topology>
    </subcellularLocation>
    <subcellularLocation>
        <location evidence="3">Mitochondrion</location>
    </subcellularLocation>
</comment>
<dbReference type="OMA" id="PEHWTPI"/>
<comment type="cofactor">
    <cofactor evidence="1">
        <name>Zn(2+)</name>
        <dbReference type="ChEBI" id="CHEBI:29105"/>
    </cofactor>
</comment>
<dbReference type="PANTHER" id="PTHR43655:SF8">
    <property type="entry name" value="PARAPLEGIN"/>
    <property type="match status" value="1"/>
</dbReference>
<accession>G5EDB6</accession>
<dbReference type="Pfam" id="PF17862">
    <property type="entry name" value="AAA_lid_3"/>
    <property type="match status" value="1"/>
</dbReference>
<comment type="similarity">
    <text evidence="4">In the C-terminal section; belongs to the peptidase M41 family.</text>
</comment>
<keyword evidence="24" id="KW-1267">Proteomics identification</keyword>
<dbReference type="PeptideAtlas" id="G5EDB6"/>
<dbReference type="GO" id="GO:0005745">
    <property type="term" value="C:m-AAA complex"/>
    <property type="evidence" value="ECO:0000318"/>
    <property type="project" value="GO_Central"/>
</dbReference>
<dbReference type="GeneID" id="177021"/>
<keyword evidence="14 18" id="KW-1133">Transmembrane helix</keyword>
<dbReference type="EMBL" id="AB257343">
    <property type="protein sequence ID" value="BAE96353.1"/>
    <property type="molecule type" value="mRNA"/>
</dbReference>
<dbReference type="FunFam" id="3.40.50.300:FF:000277">
    <property type="entry name" value="ATP-dependent zinc metalloprotease FtsH"/>
    <property type="match status" value="1"/>
</dbReference>
<dbReference type="InterPro" id="IPR027417">
    <property type="entry name" value="P-loop_NTPase"/>
</dbReference>
<feature type="domain" description="AAA+ ATPase" evidence="19">
    <location>
        <begin position="317"/>
        <end position="462"/>
    </location>
</feature>
<keyword evidence="11" id="KW-0862">Zinc</keyword>
<evidence type="ECO:0000256" key="3">
    <source>
        <dbReference type="ARBA" id="ARBA00004173"/>
    </source>
</evidence>
<evidence type="ECO:0000313" key="22">
    <source>
        <dbReference type="Proteomes" id="UP000001940"/>
    </source>
</evidence>
<evidence type="ECO:0000256" key="13">
    <source>
        <dbReference type="ARBA" id="ARBA00022946"/>
    </source>
</evidence>
<feature type="compositionally biased region" description="Basic and acidic residues" evidence="17">
    <location>
        <begin position="73"/>
        <end position="83"/>
    </location>
</feature>
<dbReference type="GO" id="GO:0046872">
    <property type="term" value="F:metal ion binding"/>
    <property type="evidence" value="ECO:0007669"/>
    <property type="project" value="UniProtKB-KW"/>
</dbReference>
<feature type="region of interest" description="Disordered" evidence="17">
    <location>
        <begin position="41"/>
        <end position="101"/>
    </location>
</feature>
<gene>
    <name evidence="21 23" type="primary">ppgn-1</name>
    <name evidence="21" type="ORF">CELE_Y38F2AR.7</name>
    <name evidence="23" type="ORF">Y38F2AR.7</name>
</gene>
<dbReference type="KEGG" id="cel:CELE_Y38F2AR.7"/>
<keyword evidence="7 18" id="KW-0812">Transmembrane</keyword>
<feature type="transmembrane region" description="Helical" evidence="18">
    <location>
        <begin position="225"/>
        <end position="245"/>
    </location>
</feature>
<evidence type="ECO:0000313" key="21">
    <source>
        <dbReference type="EMBL" id="CCD67383.1"/>
    </source>
</evidence>
<dbReference type="Gene3D" id="1.10.8.60">
    <property type="match status" value="1"/>
</dbReference>
<keyword evidence="22" id="KW-1185">Reference proteome</keyword>
<dbReference type="InterPro" id="IPR003959">
    <property type="entry name" value="ATPase_AAA_core"/>
</dbReference>
<dbReference type="InterPro" id="IPR041569">
    <property type="entry name" value="AAA_lid_3"/>
</dbReference>
<evidence type="ECO:0000256" key="2">
    <source>
        <dbReference type="ARBA" id="ARBA00004141"/>
    </source>
</evidence>
<dbReference type="AGR" id="WB:WBGene00021425"/>
<proteinExistence type="evidence at protein level"/>
<dbReference type="GO" id="GO:0004222">
    <property type="term" value="F:metalloendopeptidase activity"/>
    <property type="evidence" value="ECO:0000318"/>
    <property type="project" value="GO_Central"/>
</dbReference>
<dbReference type="FunFam" id="1.20.58.760:FF:000003">
    <property type="entry name" value="AFG3-like AAA ATPase 2"/>
    <property type="match status" value="1"/>
</dbReference>
<dbReference type="GO" id="GO:0004176">
    <property type="term" value="F:ATP-dependent peptidase activity"/>
    <property type="evidence" value="ECO:0007669"/>
    <property type="project" value="InterPro"/>
</dbReference>
<reference evidence="21" key="4">
    <citation type="submission" date="2024-10" db="EMBL/GenBank/DDBJ databases">
        <authorList>
            <consortium name="WormBase Consortium"/>
            <person name="WormBase"/>
        </authorList>
    </citation>
    <scope>NUCLEOTIDE SEQUENCE</scope>
    <source>
        <strain evidence="21">Bristol N2</strain>
    </source>
</reference>
<dbReference type="OrthoDB" id="1413014at2759"/>
<keyword evidence="16 18" id="KW-0472">Membrane</keyword>
<dbReference type="InterPro" id="IPR003593">
    <property type="entry name" value="AAA+_ATPase"/>
</dbReference>
<dbReference type="SUPFAM" id="SSF140990">
    <property type="entry name" value="FtsH protease domain-like"/>
    <property type="match status" value="1"/>
</dbReference>
<feature type="transmembrane region" description="Helical" evidence="18">
    <location>
        <begin position="111"/>
        <end position="133"/>
    </location>
</feature>
<dbReference type="Gene3D" id="3.40.1690.20">
    <property type="match status" value="1"/>
</dbReference>
<evidence type="ECO:0000256" key="16">
    <source>
        <dbReference type="ARBA" id="ARBA00023136"/>
    </source>
</evidence>
<evidence type="ECO:0000256" key="15">
    <source>
        <dbReference type="ARBA" id="ARBA00023049"/>
    </source>
</evidence>
<dbReference type="GO" id="GO:0034982">
    <property type="term" value="P:mitochondrial protein processing"/>
    <property type="evidence" value="ECO:0000318"/>
    <property type="project" value="GO_Central"/>
</dbReference>
<keyword evidence="8" id="KW-0479">Metal-binding</keyword>
<feature type="compositionally biased region" description="Basic and acidic residues" evidence="17">
    <location>
        <begin position="47"/>
        <end position="65"/>
    </location>
</feature>
<dbReference type="SMR" id="G5EDB6"/>
<evidence type="ECO:0000256" key="11">
    <source>
        <dbReference type="ARBA" id="ARBA00022833"/>
    </source>
</evidence>
<evidence type="ECO:0000256" key="8">
    <source>
        <dbReference type="ARBA" id="ARBA00022723"/>
    </source>
</evidence>
<dbReference type="Reactome" id="R-CEL-9837999">
    <property type="pathway name" value="Mitochondrial protein degradation"/>
</dbReference>
<dbReference type="MEROPS" id="M41.A12"/>
<evidence type="ECO:0000256" key="12">
    <source>
        <dbReference type="ARBA" id="ARBA00022840"/>
    </source>
</evidence>
<dbReference type="InterPro" id="IPR037219">
    <property type="entry name" value="Peptidase_M41-like"/>
</dbReference>
<keyword evidence="6" id="KW-0645">Protease</keyword>
<reference evidence="21 22" key="1">
    <citation type="journal article" date="1998" name="Science">
        <title>Genome sequence of the nematode C. elegans: a platform for investigating biology.</title>
        <authorList>
            <consortium name="The C. elegans sequencing consortium"/>
            <person name="Sulson J.E."/>
            <person name="Waterston R."/>
        </authorList>
    </citation>
    <scope>NUCLEOTIDE SEQUENCE [LARGE SCALE GENOMIC DNA]</scope>
    <source>
        <strain evidence="21 22">Bristol N2</strain>
    </source>
</reference>
<evidence type="ECO:0000256" key="14">
    <source>
        <dbReference type="ARBA" id="ARBA00022989"/>
    </source>
</evidence>
<organism evidence="20">
    <name type="scientific">Caenorhabditis elegans</name>
    <dbReference type="NCBI Taxonomy" id="6239"/>
    <lineage>
        <taxon>Eukaryota</taxon>
        <taxon>Metazoa</taxon>
        <taxon>Ecdysozoa</taxon>
        <taxon>Nematoda</taxon>
        <taxon>Chromadorea</taxon>
        <taxon>Rhabditida</taxon>
        <taxon>Rhabditina</taxon>
        <taxon>Rhabditomorpha</taxon>
        <taxon>Rhabditoidea</taxon>
        <taxon>Rhabditidae</taxon>
        <taxon>Peloderinae</taxon>
        <taxon>Caenorhabditis</taxon>
    </lineage>
</organism>
<evidence type="ECO:0000256" key="10">
    <source>
        <dbReference type="ARBA" id="ARBA00022801"/>
    </source>
</evidence>
<keyword evidence="15" id="KW-0482">Metalloprotease</keyword>
<dbReference type="FunCoup" id="G5EDB6">
    <property type="interactions" value="2149"/>
</dbReference>
<dbReference type="FunFam" id="3.40.1690.20:FF:000011">
    <property type="entry name" value="ParaPleGiN AAA protease family"/>
    <property type="match status" value="1"/>
</dbReference>
<sequence>MLLHRSTHRLGLLFHRNPLFSGTINRFSTVLPHILSARRFPQRRPARPKEESSEAEKSPPKRWEFEISWSSKGHRETKSDAKSASEGNENGGGNKGDNDPRKQLMEKMKRWLAISLFAYGILFILSPKGAAAVTADKISWSEFINELLPTGQVYRIIILPEKDVAYLYCYDTGAKNSRGEKLASMYRVGIPSVARFETEVRAAEAALGLPPEHWTQIEYRRSENVAQWFTIIVLGGLLLGGFVLFRKFKGSFNMSDMMSNMTKGKFTIIDPHSVEGKKQLKIKFKDVAGCSEAKVEIREFVDYLKNPGRFTKLGAKLPRGALLTGPPGCGKTLLAKALAAESTVPFISMNGSEFVEVIGGLGASRIRGLFKEARSRAPCIIYIDEIDAIGRKRSEGAGAGGGFGGGSGEEEQTLNQLLVEMDGMGSGNGVVVLASTNRADVLDKALLRPGRFDRHISIDLPTVLERKDMFELYMRKIKLDHAPQEYSQRLAALTPGFTGADIMNVCNESAIRAASNKCHVVTHKDMEYALDRVLAGSEKRSRSLVEEEREVVAYHEAGHALVGWMLEHTDALLKVTIIPRTSAALGFAQYSPRDKHLFSKDELFDRMCMMLGGRCAENLKFGRATSGAQDDLQKVTKSAYAQVKLYGMSSIVGPLSFPNTEGFQIKPYSKKFASTFDQEATLIVAKANEATTDLIKNNMDKLETIAQALLKREVLNYEDVKKLIGTPKFGDKHVIDMVENVLPKEDN</sequence>
<keyword evidence="13" id="KW-0809">Transit peptide</keyword>
<protein>
    <submittedName>
        <fullName evidence="21">AAA+ ATPase domain-containing protein</fullName>
    </submittedName>
    <submittedName>
        <fullName evidence="20">Paraplegin</fullName>
    </submittedName>
</protein>
<dbReference type="AlphaFoldDB" id="G5EDB6"/>
<dbReference type="RefSeq" id="NP_500191.3">
    <property type="nucleotide sequence ID" value="NM_067790.8"/>
</dbReference>
<keyword evidence="9" id="KW-0547">Nucleotide-binding</keyword>
<dbReference type="Proteomes" id="UP000001940">
    <property type="component" value="Chromosome IV"/>
</dbReference>
<dbReference type="Gene3D" id="1.20.58.760">
    <property type="entry name" value="Peptidase M41"/>
    <property type="match status" value="1"/>
</dbReference>
<dbReference type="STRING" id="6239.Y38F2AR.7.1"/>
<dbReference type="Reactome" id="R-CEL-8949664">
    <property type="pathway name" value="Processing of SMDT1"/>
</dbReference>
<dbReference type="CDD" id="cd19501">
    <property type="entry name" value="RecA-like_FtsH"/>
    <property type="match status" value="1"/>
</dbReference>
<dbReference type="InterPro" id="IPR000642">
    <property type="entry name" value="Peptidase_M41"/>
</dbReference>
<dbReference type="SMART" id="SM00382">
    <property type="entry name" value="AAA"/>
    <property type="match status" value="1"/>
</dbReference>
<evidence type="ECO:0000256" key="9">
    <source>
        <dbReference type="ARBA" id="ARBA00022741"/>
    </source>
</evidence>
<keyword evidence="12" id="KW-0067">ATP-binding</keyword>
<dbReference type="GO" id="GO:0005524">
    <property type="term" value="F:ATP binding"/>
    <property type="evidence" value="ECO:0007669"/>
    <property type="project" value="UniProtKB-KW"/>
</dbReference>
<reference evidence="20" key="3">
    <citation type="submission" date="2006-04" db="EMBL/GenBank/DDBJ databases">
        <title>Paraplegin homologue in C. elegans.</title>
        <authorList>
            <person name="Yamanaka K."/>
            <person name="Yamada-Inagawa T."/>
            <person name="Nishizono M."/>
            <person name="Ogura T."/>
        </authorList>
    </citation>
    <scope>NUCLEOTIDE SEQUENCE</scope>
    <source>
        <strain evidence="20">N2</strain>
    </source>
</reference>
<evidence type="ECO:0000313" key="23">
    <source>
        <dbReference type="WormBase" id="Y38F2AR.7"/>
    </source>
</evidence>
<comment type="similarity">
    <text evidence="5">In the N-terminal section; belongs to the AAA ATPase family.</text>
</comment>
<evidence type="ECO:0000256" key="18">
    <source>
        <dbReference type="SAM" id="Phobius"/>
    </source>
</evidence>
<dbReference type="Pfam" id="PF00004">
    <property type="entry name" value="AAA"/>
    <property type="match status" value="1"/>
</dbReference>
<evidence type="ECO:0000256" key="7">
    <source>
        <dbReference type="ARBA" id="ARBA00022692"/>
    </source>
</evidence>
<dbReference type="Gene3D" id="3.40.50.300">
    <property type="entry name" value="P-loop containing nucleotide triphosphate hydrolases"/>
    <property type="match status" value="1"/>
</dbReference>
<evidence type="ECO:0000256" key="4">
    <source>
        <dbReference type="ARBA" id="ARBA00010044"/>
    </source>
</evidence>
<dbReference type="InterPro" id="IPR050928">
    <property type="entry name" value="ATP-dep_Zn_Metalloprotease"/>
</dbReference>
<reference evidence="21" key="2">
    <citation type="submission" date="2003-03" db="EMBL/GenBank/DDBJ databases">
        <authorList>
            <person name="Sulson J.E."/>
            <person name="Waterston R."/>
        </authorList>
    </citation>
    <scope>NUCLEOTIDE SEQUENCE</scope>
    <source>
        <strain evidence="21">Bristol N2</strain>
    </source>
</reference>
<keyword evidence="10" id="KW-0378">Hydrolase</keyword>
<evidence type="ECO:0000313" key="20">
    <source>
        <dbReference type="EMBL" id="BAE96353.1"/>
    </source>
</evidence>
<name>G5EDB6_CAEEL</name>
<evidence type="ECO:0000256" key="6">
    <source>
        <dbReference type="ARBA" id="ARBA00022670"/>
    </source>
</evidence>